<evidence type="ECO:0000259" key="2">
    <source>
        <dbReference type="Pfam" id="PF02397"/>
    </source>
</evidence>
<sequence length="159" mass="18456">MVVNAEKLKKKYLHLNEANGPVFKIRNDPRYTRVGKFLSHTGLDELLQLLNILKGEMSLVGPRPLPINEEKQIPKKWQVKRRQAKPGIACSWLLKGAHSLSFAQWMKLDIEDIRRSSFLYDVGLFIRVVLFGLKLIKSEAQQKNHFPFRADNMKEFGRV</sequence>
<comment type="caution">
    <text evidence="3">The sequence shown here is derived from an EMBL/GenBank/DDBJ whole genome shotgun (WGS) entry which is preliminary data.</text>
</comment>
<evidence type="ECO:0000313" key="3">
    <source>
        <dbReference type="EMBL" id="PJE67427.1"/>
    </source>
</evidence>
<feature type="domain" description="Bacterial sugar transferase" evidence="2">
    <location>
        <begin position="1"/>
        <end position="129"/>
    </location>
</feature>
<dbReference type="GO" id="GO:0016780">
    <property type="term" value="F:phosphotransferase activity, for other substituted phosphate groups"/>
    <property type="evidence" value="ECO:0007669"/>
    <property type="project" value="TreeGrafter"/>
</dbReference>
<dbReference type="PANTHER" id="PTHR30576">
    <property type="entry name" value="COLANIC BIOSYNTHESIS UDP-GLUCOSE LIPID CARRIER TRANSFERASE"/>
    <property type="match status" value="1"/>
</dbReference>
<comment type="similarity">
    <text evidence="1">Belongs to the bacterial sugar transferase family.</text>
</comment>
<evidence type="ECO:0000313" key="4">
    <source>
        <dbReference type="Proteomes" id="UP000231474"/>
    </source>
</evidence>
<dbReference type="AlphaFoldDB" id="A0A2M8L3H4"/>
<evidence type="ECO:0000256" key="1">
    <source>
        <dbReference type="ARBA" id="ARBA00006464"/>
    </source>
</evidence>
<dbReference type="InterPro" id="IPR003362">
    <property type="entry name" value="Bact_transf"/>
</dbReference>
<accession>A0A2M8L3H4</accession>
<feature type="non-terminal residue" evidence="3">
    <location>
        <position position="1"/>
    </location>
</feature>
<organism evidence="3 4">
    <name type="scientific">Candidatus Shapirobacteria bacterium CG10_big_fil_rev_8_21_14_0_10_40_9</name>
    <dbReference type="NCBI Taxonomy" id="1974888"/>
    <lineage>
        <taxon>Bacteria</taxon>
        <taxon>Candidatus Shapironibacteriota</taxon>
    </lineage>
</organism>
<name>A0A2M8L3H4_9BACT</name>
<proteinExistence type="inferred from homology"/>
<protein>
    <recommendedName>
        <fullName evidence="2">Bacterial sugar transferase domain-containing protein</fullName>
    </recommendedName>
</protein>
<gene>
    <name evidence="3" type="ORF">COU95_02490</name>
</gene>
<dbReference type="PANTHER" id="PTHR30576:SF10">
    <property type="entry name" value="SLL5057 PROTEIN"/>
    <property type="match status" value="1"/>
</dbReference>
<dbReference type="Proteomes" id="UP000231474">
    <property type="component" value="Unassembled WGS sequence"/>
</dbReference>
<reference evidence="4" key="1">
    <citation type="submission" date="2017-09" db="EMBL/GenBank/DDBJ databases">
        <title>Depth-based differentiation of microbial function through sediment-hosted aquifers and enrichment of novel symbionts in the deep terrestrial subsurface.</title>
        <authorList>
            <person name="Probst A.J."/>
            <person name="Ladd B."/>
            <person name="Jarett J.K."/>
            <person name="Geller-Mcgrath D.E."/>
            <person name="Sieber C.M.K."/>
            <person name="Emerson J.B."/>
            <person name="Anantharaman K."/>
            <person name="Thomas B.C."/>
            <person name="Malmstrom R."/>
            <person name="Stieglmeier M."/>
            <person name="Klingl A."/>
            <person name="Woyke T."/>
            <person name="Ryan C.M."/>
            <person name="Banfield J.F."/>
        </authorList>
    </citation>
    <scope>NUCLEOTIDE SEQUENCE [LARGE SCALE GENOMIC DNA]</scope>
</reference>
<dbReference type="Pfam" id="PF02397">
    <property type="entry name" value="Bac_transf"/>
    <property type="match status" value="1"/>
</dbReference>
<dbReference type="EMBL" id="PFEK01000048">
    <property type="protein sequence ID" value="PJE67427.1"/>
    <property type="molecule type" value="Genomic_DNA"/>
</dbReference>